<keyword evidence="3" id="KW-1185">Reference proteome</keyword>
<keyword evidence="1" id="KW-0812">Transmembrane</keyword>
<evidence type="ECO:0008006" key="4">
    <source>
        <dbReference type="Google" id="ProtNLM"/>
    </source>
</evidence>
<evidence type="ECO:0000256" key="1">
    <source>
        <dbReference type="SAM" id="Phobius"/>
    </source>
</evidence>
<name>A0ABN2NQK6_9ACTN</name>
<comment type="caution">
    <text evidence="2">The sequence shown here is derived from an EMBL/GenBank/DDBJ whole genome shotgun (WGS) entry which is preliminary data.</text>
</comment>
<dbReference type="EMBL" id="BAAAMJ010000002">
    <property type="protein sequence ID" value="GAA1895704.1"/>
    <property type="molecule type" value="Genomic_DNA"/>
</dbReference>
<evidence type="ECO:0000313" key="2">
    <source>
        <dbReference type="EMBL" id="GAA1895704.1"/>
    </source>
</evidence>
<feature type="transmembrane region" description="Helical" evidence="1">
    <location>
        <begin position="125"/>
        <end position="145"/>
    </location>
</feature>
<gene>
    <name evidence="2" type="ORF">GCM10009716_02220</name>
</gene>
<protein>
    <recommendedName>
        <fullName evidence="4">Integral membrane protein</fullName>
    </recommendedName>
</protein>
<accession>A0ABN2NQK6</accession>
<keyword evidence="1" id="KW-1133">Transmembrane helix</keyword>
<evidence type="ECO:0000313" key="3">
    <source>
        <dbReference type="Proteomes" id="UP001501303"/>
    </source>
</evidence>
<proteinExistence type="predicted"/>
<dbReference type="Proteomes" id="UP001501303">
    <property type="component" value="Unassembled WGS sequence"/>
</dbReference>
<sequence length="163" mass="17078">MSADRFATHSPAVLLGLILAGPVAVAVCAVFLCSSWAQRGGPPKTADARWRDLAVLCGAGSVACYTWGVIQLVFTTGDSAFNACMEVVGRDRMTAVDGYEGQYIPLRLVCSMSDGTSYTAGVPGYVNPVVAVLALAAVMSAGLALGNRQTKTAGWPIHLRRKK</sequence>
<feature type="transmembrane region" description="Helical" evidence="1">
    <location>
        <begin position="53"/>
        <end position="74"/>
    </location>
</feature>
<organism evidence="2 3">
    <name type="scientific">Streptomyces sodiiphilus</name>
    <dbReference type="NCBI Taxonomy" id="226217"/>
    <lineage>
        <taxon>Bacteria</taxon>
        <taxon>Bacillati</taxon>
        <taxon>Actinomycetota</taxon>
        <taxon>Actinomycetes</taxon>
        <taxon>Kitasatosporales</taxon>
        <taxon>Streptomycetaceae</taxon>
        <taxon>Streptomyces</taxon>
    </lineage>
</organism>
<feature type="transmembrane region" description="Helical" evidence="1">
    <location>
        <begin position="12"/>
        <end position="32"/>
    </location>
</feature>
<keyword evidence="1" id="KW-0472">Membrane</keyword>
<dbReference type="RefSeq" id="WP_344258009.1">
    <property type="nucleotide sequence ID" value="NZ_BAAAMJ010000002.1"/>
</dbReference>
<reference evidence="2 3" key="1">
    <citation type="journal article" date="2019" name="Int. J. Syst. Evol. Microbiol.">
        <title>The Global Catalogue of Microorganisms (GCM) 10K type strain sequencing project: providing services to taxonomists for standard genome sequencing and annotation.</title>
        <authorList>
            <consortium name="The Broad Institute Genomics Platform"/>
            <consortium name="The Broad Institute Genome Sequencing Center for Infectious Disease"/>
            <person name="Wu L."/>
            <person name="Ma J."/>
        </authorList>
    </citation>
    <scope>NUCLEOTIDE SEQUENCE [LARGE SCALE GENOMIC DNA]</scope>
    <source>
        <strain evidence="2 3">JCM 13581</strain>
    </source>
</reference>